<evidence type="ECO:0000313" key="2">
    <source>
        <dbReference type="Proteomes" id="UP000699462"/>
    </source>
</evidence>
<accession>A0A8T0D639</accession>
<dbReference type="PANTHER" id="PTHR45737">
    <property type="entry name" value="VON WILLEBRAND FACTOR A DOMAIN-CONTAINING PROTEIN 5A"/>
    <property type="match status" value="1"/>
</dbReference>
<gene>
    <name evidence="1" type="ORF">P879_06791</name>
</gene>
<name>A0A8T0D639_9TREM</name>
<dbReference type="InterPro" id="IPR036465">
    <property type="entry name" value="vWFA_dom_sf"/>
</dbReference>
<dbReference type="PANTHER" id="PTHR45737:SF6">
    <property type="entry name" value="VON WILLEBRAND FACTOR A DOMAIN-CONTAINING PROTEIN 5A"/>
    <property type="match status" value="1"/>
</dbReference>
<evidence type="ECO:0000313" key="1">
    <source>
        <dbReference type="EMBL" id="KAF8563032.1"/>
    </source>
</evidence>
<proteinExistence type="predicted"/>
<dbReference type="Proteomes" id="UP000699462">
    <property type="component" value="Unassembled WGS sequence"/>
</dbReference>
<comment type="caution">
    <text evidence="1">The sequence shown here is derived from an EMBL/GenBank/DDBJ whole genome shotgun (WGS) entry which is preliminary data.</text>
</comment>
<keyword evidence="2" id="KW-1185">Reference proteome</keyword>
<protein>
    <recommendedName>
        <fullName evidence="3">VWFA domain-containing protein</fullName>
    </recommendedName>
</protein>
<evidence type="ECO:0008006" key="3">
    <source>
        <dbReference type="Google" id="ProtNLM"/>
    </source>
</evidence>
<dbReference type="EMBL" id="JTDF01015031">
    <property type="protein sequence ID" value="KAF8563032.1"/>
    <property type="molecule type" value="Genomic_DNA"/>
</dbReference>
<dbReference type="AlphaFoldDB" id="A0A8T0D639"/>
<reference evidence="1 2" key="1">
    <citation type="submission" date="2019-07" db="EMBL/GenBank/DDBJ databases">
        <title>Annotation for the trematode Paragonimus westermani.</title>
        <authorList>
            <person name="Choi Y.-J."/>
        </authorList>
    </citation>
    <scope>NUCLEOTIDE SEQUENCE [LARGE SCALE GENOMIC DNA]</scope>
    <source>
        <strain evidence="1">180907_Pwestermani</strain>
    </source>
</reference>
<dbReference type="OrthoDB" id="1729737at2759"/>
<dbReference type="Gene3D" id="3.40.50.410">
    <property type="entry name" value="von Willebrand factor, type A domain"/>
    <property type="match status" value="1"/>
</dbReference>
<dbReference type="SUPFAM" id="SSF53300">
    <property type="entry name" value="vWA-like"/>
    <property type="match status" value="1"/>
</dbReference>
<sequence length="462" mass="51912">MRYFAQAFALFLKSLQPGCRFQVIGYGNRFETLFSSGPAEYNLASLDRALRYHEQLRSDMGSCNLQPALEYALDTDNSSLGWQRQIIVLSGGDFGDISKLCGLLTRNMYKANISFLSVGVSAELSKLSGIFHATHSQTVLVAEESQLGEAILSVMHEAFLPKVEIIEMTYQLRNKDGEIPPIRLFPQSIKSITYGDYLMQLALFPKNTLKTAQGQIVVTYAVGDQKETLSLNMKNIALGNARKELKNSCFLHQLALQYGLSIESSANPSGADKNSPVKFEPAWICMRSKINENDRNDYFILPKTNNVGCFPNCQQRKPKTRRIEKYKLTETKNSTPANAQKGQTDTADILNKLASLQQNDGSWILSDSIAGLLEIPLELLEKKMPTMKFREPKKTWATALVIAKLDLYHKTHPTASLLCERGTQWLSSQQFITTNDEISNNHLVRDAKLLLIDHCLDFHTDK</sequence>
<organism evidence="1 2">
    <name type="scientific">Paragonimus westermani</name>
    <dbReference type="NCBI Taxonomy" id="34504"/>
    <lineage>
        <taxon>Eukaryota</taxon>
        <taxon>Metazoa</taxon>
        <taxon>Spiralia</taxon>
        <taxon>Lophotrochozoa</taxon>
        <taxon>Platyhelminthes</taxon>
        <taxon>Trematoda</taxon>
        <taxon>Digenea</taxon>
        <taxon>Plagiorchiida</taxon>
        <taxon>Troglotremata</taxon>
        <taxon>Troglotrematidae</taxon>
        <taxon>Paragonimus</taxon>
    </lineage>
</organism>